<organism evidence="1 2">
    <name type="scientific">Fictibacillus enclensis</name>
    <dbReference type="NCBI Taxonomy" id="1017270"/>
    <lineage>
        <taxon>Bacteria</taxon>
        <taxon>Bacillati</taxon>
        <taxon>Bacillota</taxon>
        <taxon>Bacilli</taxon>
        <taxon>Bacillales</taxon>
        <taxon>Fictibacillaceae</taxon>
        <taxon>Fictibacillus</taxon>
    </lineage>
</organism>
<name>A0A0V8JBV9_9BACL</name>
<gene>
    <name evidence="1" type="ORF">AS030_02780</name>
</gene>
<comment type="caution">
    <text evidence="1">The sequence shown here is derived from an EMBL/GenBank/DDBJ whole genome shotgun (WGS) entry which is preliminary data.</text>
</comment>
<evidence type="ECO:0000313" key="2">
    <source>
        <dbReference type="Proteomes" id="UP000054099"/>
    </source>
</evidence>
<dbReference type="PROSITE" id="PS51257">
    <property type="entry name" value="PROKAR_LIPOPROTEIN"/>
    <property type="match status" value="1"/>
</dbReference>
<dbReference type="EMBL" id="LNQN01000001">
    <property type="protein sequence ID" value="KSU84491.1"/>
    <property type="molecule type" value="Genomic_DNA"/>
</dbReference>
<protein>
    <submittedName>
        <fullName evidence="1">Uncharacterized protein</fullName>
    </submittedName>
</protein>
<sequence length="161" mass="18538">MKKLTLSLTTGTLLISCFILMLYTTASHSILKPTPYKERIYFSELLLTKQIQQTYNQISYLSTAHQIKNIPIFRSEFNDIDFGSLRVLAANVPDPKITKDISNIDQLQHLVKNDNQPRAVVYLYRILSDLANQASLYGFSYTYGGKETYKIDQLLQRHRGN</sequence>
<keyword evidence="2" id="KW-1185">Reference proteome</keyword>
<accession>A0A0V8JBV9</accession>
<dbReference type="OrthoDB" id="9879942at2"/>
<dbReference type="Proteomes" id="UP000054099">
    <property type="component" value="Unassembled WGS sequence"/>
</dbReference>
<dbReference type="RefSeq" id="WP_061968130.1">
    <property type="nucleotide sequence ID" value="NZ_FMAV01000001.1"/>
</dbReference>
<dbReference type="AlphaFoldDB" id="A0A0V8JBV9"/>
<proteinExistence type="predicted"/>
<reference evidence="1 2" key="1">
    <citation type="journal article" date="2014" name="Antonie Van Leeuwenhoek">
        <title>Fictibacillus enclensis sp. nov., isolated from marine sediment.</title>
        <authorList>
            <person name="Dastager S.G."/>
            <person name="Mawlankar R."/>
            <person name="Srinivasan K."/>
            <person name="Tang S.K."/>
            <person name="Lee J.C."/>
            <person name="Ramana V.V."/>
            <person name="Shouche Y.S."/>
        </authorList>
    </citation>
    <scope>NUCLEOTIDE SEQUENCE [LARGE SCALE GENOMIC DNA]</scope>
    <source>
        <strain evidence="1 2">NIO-1003</strain>
    </source>
</reference>
<evidence type="ECO:0000313" key="1">
    <source>
        <dbReference type="EMBL" id="KSU84491.1"/>
    </source>
</evidence>